<evidence type="ECO:0000256" key="1">
    <source>
        <dbReference type="SAM" id="Phobius"/>
    </source>
</evidence>
<evidence type="ECO:0000313" key="2">
    <source>
        <dbReference type="EMBL" id="KEP70787.1"/>
    </source>
</evidence>
<proteinExistence type="predicted"/>
<sequence>MSESDSFIDEVTDAVRQDKLFAAFRKWWWVGALIILAIVGGTAWNAWQKEQAAAEARGFGDQVMAAMNGDDTDAALAKITPDGAGRAAVLKILQGDQAVSAKKPQEAMKFYQEAAAEPGLPASITQLAQLKAVLAGGASMDPTTRTQILASLAQPGAPYRPLAMEQQAIDKLASGDKAGAIATATQILQDAGLTPGLQQRATELIVALGGTVPHVPGAVSQPATQE</sequence>
<feature type="transmembrane region" description="Helical" evidence="1">
    <location>
        <begin position="27"/>
        <end position="47"/>
    </location>
</feature>
<dbReference type="RefSeq" id="WP_038063145.1">
    <property type="nucleotide sequence ID" value="NZ_FOVB01000002.1"/>
</dbReference>
<keyword evidence="3" id="KW-1185">Reference proteome</keyword>
<evidence type="ECO:0000313" key="3">
    <source>
        <dbReference type="Proteomes" id="UP000027725"/>
    </source>
</evidence>
<keyword evidence="1" id="KW-0812">Transmembrane</keyword>
<dbReference type="AlphaFoldDB" id="A0A074U800"/>
<gene>
    <name evidence="2" type="ORF">DL1_13215</name>
</gene>
<dbReference type="OrthoDB" id="7173339at2"/>
<dbReference type="eggNOG" id="COG4649">
    <property type="taxonomic scope" value="Bacteria"/>
</dbReference>
<protein>
    <recommendedName>
        <fullName evidence="4">Tetratricopeptide repeat-like domain-containing protein</fullName>
    </recommendedName>
</protein>
<keyword evidence="1" id="KW-0472">Membrane</keyword>
<dbReference type="Proteomes" id="UP000027725">
    <property type="component" value="Unassembled WGS sequence"/>
</dbReference>
<reference evidence="2 3" key="1">
    <citation type="submission" date="2014-03" db="EMBL/GenBank/DDBJ databases">
        <title>The draft genome sequence of Thioclava dalianensis DLFJ1-1.</title>
        <authorList>
            <person name="Lai Q."/>
            <person name="Shao Z."/>
        </authorList>
    </citation>
    <scope>NUCLEOTIDE SEQUENCE [LARGE SCALE GENOMIC DNA]</scope>
    <source>
        <strain evidence="2 3">DLFJ1-1</strain>
    </source>
</reference>
<organism evidence="2 3">
    <name type="scientific">Thioclava dalianensis</name>
    <dbReference type="NCBI Taxonomy" id="1185766"/>
    <lineage>
        <taxon>Bacteria</taxon>
        <taxon>Pseudomonadati</taxon>
        <taxon>Pseudomonadota</taxon>
        <taxon>Alphaproteobacteria</taxon>
        <taxon>Rhodobacterales</taxon>
        <taxon>Paracoccaceae</taxon>
        <taxon>Thioclava</taxon>
    </lineage>
</organism>
<comment type="caution">
    <text evidence="2">The sequence shown here is derived from an EMBL/GenBank/DDBJ whole genome shotgun (WGS) entry which is preliminary data.</text>
</comment>
<evidence type="ECO:0008006" key="4">
    <source>
        <dbReference type="Google" id="ProtNLM"/>
    </source>
</evidence>
<keyword evidence="1" id="KW-1133">Transmembrane helix</keyword>
<dbReference type="EMBL" id="JHEH01000004">
    <property type="protein sequence ID" value="KEP70787.1"/>
    <property type="molecule type" value="Genomic_DNA"/>
</dbReference>
<accession>A0A074U800</accession>
<dbReference type="STRING" id="1185766.SAMN05216224_102440"/>
<name>A0A074U800_9RHOB</name>